<accession>A0A915C759</accession>
<dbReference type="WBParaSite" id="PgR097_g011_t13">
    <property type="protein sequence ID" value="PgR097_g011_t13"/>
    <property type="gene ID" value="PgR097_g011"/>
</dbReference>
<keyword evidence="1" id="KW-1185">Reference proteome</keyword>
<evidence type="ECO:0000313" key="1">
    <source>
        <dbReference type="Proteomes" id="UP000887569"/>
    </source>
</evidence>
<protein>
    <submittedName>
        <fullName evidence="2">SCP domain-containing protein</fullName>
    </submittedName>
</protein>
<reference evidence="2" key="1">
    <citation type="submission" date="2022-11" db="UniProtKB">
        <authorList>
            <consortium name="WormBaseParasite"/>
        </authorList>
    </citation>
    <scope>IDENTIFICATION</scope>
</reference>
<name>A0A915C759_PARUN</name>
<organism evidence="1 2">
    <name type="scientific">Parascaris univalens</name>
    <name type="common">Nematode worm</name>
    <dbReference type="NCBI Taxonomy" id="6257"/>
    <lineage>
        <taxon>Eukaryota</taxon>
        <taxon>Metazoa</taxon>
        <taxon>Ecdysozoa</taxon>
        <taxon>Nematoda</taxon>
        <taxon>Chromadorea</taxon>
        <taxon>Rhabditida</taxon>
        <taxon>Spirurina</taxon>
        <taxon>Ascaridomorpha</taxon>
        <taxon>Ascaridoidea</taxon>
        <taxon>Ascarididae</taxon>
        <taxon>Parascaris</taxon>
    </lineage>
</organism>
<proteinExistence type="predicted"/>
<evidence type="ECO:0000313" key="2">
    <source>
        <dbReference type="WBParaSite" id="PgR097_g011_t13"/>
    </source>
</evidence>
<dbReference type="AlphaFoldDB" id="A0A915C759"/>
<dbReference type="Proteomes" id="UP000887569">
    <property type="component" value="Unplaced"/>
</dbReference>
<sequence>MNAISFILFHRSLGSLNLMKQKRNISIELLYEIVINGE</sequence>